<keyword evidence="3 13" id="KW-0028">Amino-acid biosynthesis</keyword>
<evidence type="ECO:0000256" key="7">
    <source>
        <dbReference type="ARBA" id="ARBA00023239"/>
    </source>
</evidence>
<evidence type="ECO:0000256" key="13">
    <source>
        <dbReference type="RuleBase" id="RU003657"/>
    </source>
</evidence>
<dbReference type="Proteomes" id="UP000197138">
    <property type="component" value="Unassembled WGS sequence"/>
</dbReference>
<evidence type="ECO:0000256" key="1">
    <source>
        <dbReference type="ARBA" id="ARBA00005091"/>
    </source>
</evidence>
<comment type="caution">
    <text evidence="15">The sequence shown here is derived from an EMBL/GenBank/DDBJ whole genome shotgun (WGS) entry which is preliminary data.</text>
</comment>
<dbReference type="InterPro" id="IPR036514">
    <property type="entry name" value="SGNH_hydro_sf"/>
</dbReference>
<dbReference type="CDD" id="cd01837">
    <property type="entry name" value="SGNH_plant_lipase_like"/>
    <property type="match status" value="1"/>
</dbReference>
<comment type="similarity">
    <text evidence="2">Belongs to the 'GDSL' lipolytic enzyme family.</text>
</comment>
<evidence type="ECO:0000313" key="15">
    <source>
        <dbReference type="EMBL" id="OWM85793.1"/>
    </source>
</evidence>
<dbReference type="InterPro" id="IPR029062">
    <property type="entry name" value="Class_I_gatase-like"/>
</dbReference>
<comment type="catalytic activity">
    <reaction evidence="10">
        <text>L-glutamine + H2O = L-glutamate + NH4(+)</text>
        <dbReference type="Rhea" id="RHEA:15889"/>
        <dbReference type="ChEBI" id="CHEBI:15377"/>
        <dbReference type="ChEBI" id="CHEBI:28938"/>
        <dbReference type="ChEBI" id="CHEBI:29985"/>
        <dbReference type="ChEBI" id="CHEBI:58359"/>
        <dbReference type="EC" id="3.5.1.2"/>
    </reaction>
</comment>
<keyword evidence="4" id="KW-0378">Hydrolase</keyword>
<evidence type="ECO:0000256" key="5">
    <source>
        <dbReference type="ARBA" id="ARBA00022962"/>
    </source>
</evidence>
<evidence type="ECO:0000256" key="6">
    <source>
        <dbReference type="ARBA" id="ARBA00023102"/>
    </source>
</evidence>
<dbReference type="SUPFAM" id="SSF52317">
    <property type="entry name" value="Class I glutamine amidotransferase-like"/>
    <property type="match status" value="1"/>
</dbReference>
<reference evidence="16" key="1">
    <citation type="journal article" date="2017" name="Plant J.">
        <title>The pomegranate (Punica granatum L.) genome and the genomics of punicalagin biosynthesis.</title>
        <authorList>
            <person name="Qin G."/>
            <person name="Xu C."/>
            <person name="Ming R."/>
            <person name="Tang H."/>
            <person name="Guyot R."/>
            <person name="Kramer E.M."/>
            <person name="Hu Y."/>
            <person name="Yi X."/>
            <person name="Qi Y."/>
            <person name="Xu X."/>
            <person name="Gao Z."/>
            <person name="Pan H."/>
            <person name="Jian J."/>
            <person name="Tian Y."/>
            <person name="Yue Z."/>
            <person name="Xu Y."/>
        </authorList>
    </citation>
    <scope>NUCLEOTIDE SEQUENCE [LARGE SCALE GENOMIC DNA]</scope>
    <source>
        <strain evidence="16">cv. Dabenzi</strain>
    </source>
</reference>
<comment type="pathway">
    <text evidence="1">Amino-acid biosynthesis; L-histidine biosynthesis; L-histidine from 5-phospho-alpha-D-ribose 1-diphosphate: step 5/9.</text>
</comment>
<protein>
    <recommendedName>
        <fullName evidence="14">Glutamine amidotransferase domain-containing protein</fullName>
    </recommendedName>
</protein>
<comment type="catalytic activity">
    <reaction evidence="9">
        <text>5-[(5-phospho-1-deoxy-D-ribulos-1-ylimino)methylamino]-1-(5-phospho-beta-D-ribosyl)imidazole-4-carboxamide + L-glutamine = D-erythro-1-(imidazol-4-yl)glycerol 3-phosphate + 5-amino-1-(5-phospho-beta-D-ribosyl)imidazole-4-carboxamide + L-glutamate + H(+)</text>
        <dbReference type="Rhea" id="RHEA:24793"/>
        <dbReference type="ChEBI" id="CHEBI:15378"/>
        <dbReference type="ChEBI" id="CHEBI:29985"/>
        <dbReference type="ChEBI" id="CHEBI:58278"/>
        <dbReference type="ChEBI" id="CHEBI:58359"/>
        <dbReference type="ChEBI" id="CHEBI:58475"/>
        <dbReference type="ChEBI" id="CHEBI:58525"/>
        <dbReference type="EC" id="4.3.2.10"/>
    </reaction>
</comment>
<dbReference type="EMBL" id="MTKT01001111">
    <property type="protein sequence ID" value="OWM85793.1"/>
    <property type="molecule type" value="Genomic_DNA"/>
</dbReference>
<dbReference type="Pfam" id="PF00117">
    <property type="entry name" value="GATase"/>
    <property type="match status" value="1"/>
</dbReference>
<dbReference type="SUPFAM" id="SSF52266">
    <property type="entry name" value="SGNH hydrolase"/>
    <property type="match status" value="1"/>
</dbReference>
<gene>
    <name evidence="15" type="ORF">CDL15_Pgr012043</name>
</gene>
<dbReference type="Gene3D" id="3.40.50.1110">
    <property type="entry name" value="SGNH hydrolase"/>
    <property type="match status" value="1"/>
</dbReference>
<dbReference type="Gene3D" id="3.40.50.880">
    <property type="match status" value="1"/>
</dbReference>
<proteinExistence type="inferred from homology"/>
<dbReference type="Gene3D" id="3.20.20.70">
    <property type="entry name" value="Aldolase class I"/>
    <property type="match status" value="1"/>
</dbReference>
<dbReference type="GO" id="GO:0000105">
    <property type="term" value="P:L-histidine biosynthetic process"/>
    <property type="evidence" value="ECO:0007669"/>
    <property type="project" value="UniProtKB-UniPathway"/>
</dbReference>
<dbReference type="PROSITE" id="PS51273">
    <property type="entry name" value="GATASE_TYPE_1"/>
    <property type="match status" value="1"/>
</dbReference>
<dbReference type="InterPro" id="IPR011060">
    <property type="entry name" value="RibuloseP-bd_barrel"/>
</dbReference>
<dbReference type="FunFam" id="3.20.20.70:FF:000094">
    <property type="entry name" value="Imidazole glycerol phosphate synthase hisHF"/>
    <property type="match status" value="1"/>
</dbReference>
<keyword evidence="7" id="KW-0456">Lyase</keyword>
<evidence type="ECO:0000256" key="4">
    <source>
        <dbReference type="ARBA" id="ARBA00022801"/>
    </source>
</evidence>
<evidence type="ECO:0000313" key="16">
    <source>
        <dbReference type="Proteomes" id="UP000197138"/>
    </source>
</evidence>
<keyword evidence="5" id="KW-0315">Glutamine amidotransferase</keyword>
<sequence>MEAAPFGSSLFTPTSLSFSSSTSQSLLFLRSGNDTVGLKFKPRGSRSFAVRASSNGDSGTPAVTDTLVTLLDYGAGNVRSVRNAIRHLGFDIKDVQTAEDILTANRLIFPGVGAFASMMDVLNEKGCVRMTEALRTYIKEDRPFLGICLGLQLLFECSTENGQVNGLGVIPGVVDRFDSSNGLQVPHIGWNALKVREGSDVGLSVLRRFLSPKSSMLKKPAEGKASKLAKRVIACLDVRTNDKGDLVVTKGDQYDVRENTEENEVRNLGKPVDLAGQYYKDGADEISFLNITGFRDFPLGDLPMLQVLRYTSENVFVPLTVGGGIRDFTDANGRQAYWLFNDFEKPSLYYSSLGVAAEYFRSGADKVSIGSDAVYAAEEYLRTGVKTGKSSLEQISRVYGNQAVVVSIDPRRVYINSPNDVEFKATWVTNPGPNGEEYAWYQCTVNGGREGRPIGAYELAKAVEALGAGEILLNCIDCDGQGKGFDIDLIKLISNAVSIPVIASSGAGAVEHFSEVFEKTNASAALAAGIFHRKESSGSHGHMVPAIFVLGDSFVDVGNNNYLPLTLARADFPHNGIDFPGRNATGRFSNGKNAVDWLAEKVGLPSPPPYLSIDSNSRTSYLCGVNFASGGASILNETTDPQNTQSIALWQQVDYYLKVHEHLMKRLGSNGAKKHLSKSLFFIMIGSNDILRYSRSSDPKKPTPKRYVNQMTTLLKAKLKILHTYGARKFMVVGLPPVGCCPSQRIQNVTRGCREDTNTWTIMYNKALASMSRKLKSELKGMSYSYSRTYPLIYGVIQDPASRGFKEVKAACCGMGDLNAEIPCLSISKHCSNRTDHLFWDLYHPTEAASRLFIDNVFDGPPQYSSPINVRQLIHCP</sequence>
<evidence type="ECO:0000256" key="3">
    <source>
        <dbReference type="ARBA" id="ARBA00022605"/>
    </source>
</evidence>
<evidence type="ECO:0000256" key="12">
    <source>
        <dbReference type="ARBA" id="ARBA00061106"/>
    </source>
</evidence>
<dbReference type="GO" id="GO:0000107">
    <property type="term" value="F:imidazoleglycerol-phosphate synthase activity"/>
    <property type="evidence" value="ECO:0007669"/>
    <property type="project" value="InterPro"/>
</dbReference>
<evidence type="ECO:0000256" key="8">
    <source>
        <dbReference type="ARBA" id="ARBA00023268"/>
    </source>
</evidence>
<dbReference type="Pfam" id="PF00657">
    <property type="entry name" value="Lipase_GDSL"/>
    <property type="match status" value="1"/>
</dbReference>
<accession>A0A218XLF7</accession>
<evidence type="ECO:0000256" key="2">
    <source>
        <dbReference type="ARBA" id="ARBA00008668"/>
    </source>
</evidence>
<evidence type="ECO:0000256" key="11">
    <source>
        <dbReference type="ARBA" id="ARBA00055946"/>
    </source>
</evidence>
<dbReference type="InterPro" id="IPR004651">
    <property type="entry name" value="HisF"/>
</dbReference>
<evidence type="ECO:0000256" key="9">
    <source>
        <dbReference type="ARBA" id="ARBA00047838"/>
    </source>
</evidence>
<dbReference type="CDD" id="cd04731">
    <property type="entry name" value="HisF"/>
    <property type="match status" value="1"/>
</dbReference>
<dbReference type="NCBIfam" id="TIGR01855">
    <property type="entry name" value="IMP_synth_hisH"/>
    <property type="match status" value="1"/>
</dbReference>
<dbReference type="SUPFAM" id="SSF51366">
    <property type="entry name" value="Ribulose-phoshate binding barrel"/>
    <property type="match status" value="1"/>
</dbReference>
<dbReference type="InterPro" id="IPR035669">
    <property type="entry name" value="SGNH_plant_lipase-like"/>
</dbReference>
<dbReference type="UniPathway" id="UPA00031">
    <property type="reaction ID" value="UER00010"/>
</dbReference>
<organism evidence="15 16">
    <name type="scientific">Punica granatum</name>
    <name type="common">Pomegranate</name>
    <dbReference type="NCBI Taxonomy" id="22663"/>
    <lineage>
        <taxon>Eukaryota</taxon>
        <taxon>Viridiplantae</taxon>
        <taxon>Streptophyta</taxon>
        <taxon>Embryophyta</taxon>
        <taxon>Tracheophyta</taxon>
        <taxon>Spermatophyta</taxon>
        <taxon>Magnoliopsida</taxon>
        <taxon>eudicotyledons</taxon>
        <taxon>Gunneridae</taxon>
        <taxon>Pentapetalae</taxon>
        <taxon>rosids</taxon>
        <taxon>malvids</taxon>
        <taxon>Myrtales</taxon>
        <taxon>Lythraceae</taxon>
        <taxon>Punica</taxon>
    </lineage>
</organism>
<keyword evidence="6 13" id="KW-0368">Histidine biosynthesis</keyword>
<dbReference type="PANTHER" id="PTHR21235">
    <property type="entry name" value="IMIDAZOLE GLYCEROL PHOSPHATE SYNTHASE SUBUNIT HISF/H IGP SYNTHASE SUBUNIT HISF/H"/>
    <property type="match status" value="1"/>
</dbReference>
<dbReference type="AlphaFoldDB" id="A0A218XLF7"/>
<evidence type="ECO:0000259" key="14">
    <source>
        <dbReference type="Pfam" id="PF00117"/>
    </source>
</evidence>
<feature type="domain" description="Glutamine amidotransferase" evidence="14">
    <location>
        <begin position="70"/>
        <end position="168"/>
    </location>
</feature>
<dbReference type="PANTHER" id="PTHR21235:SF2">
    <property type="entry name" value="IMIDAZOLE GLYCEROL PHOSPHATE SYNTHASE HISHF"/>
    <property type="match status" value="1"/>
</dbReference>
<dbReference type="GO" id="GO:0016788">
    <property type="term" value="F:hydrolase activity, acting on ester bonds"/>
    <property type="evidence" value="ECO:0007669"/>
    <property type="project" value="InterPro"/>
</dbReference>
<dbReference type="GO" id="GO:0016829">
    <property type="term" value="F:lyase activity"/>
    <property type="evidence" value="ECO:0007669"/>
    <property type="project" value="UniProtKB-KW"/>
</dbReference>
<dbReference type="InterPro" id="IPR010139">
    <property type="entry name" value="Imidazole-glycPsynth_HisH"/>
</dbReference>
<comment type="similarity">
    <text evidence="12">In the C-terminal section; belongs to the HisA/HisF family.</text>
</comment>
<dbReference type="Pfam" id="PF00977">
    <property type="entry name" value="His_biosynth"/>
    <property type="match status" value="2"/>
</dbReference>
<dbReference type="InterPro" id="IPR013785">
    <property type="entry name" value="Aldolase_TIM"/>
</dbReference>
<dbReference type="InterPro" id="IPR017926">
    <property type="entry name" value="GATASE"/>
</dbReference>
<dbReference type="InterPro" id="IPR050064">
    <property type="entry name" value="IGPS_HisA/HisF"/>
</dbReference>
<dbReference type="GO" id="GO:0004359">
    <property type="term" value="F:glutaminase activity"/>
    <property type="evidence" value="ECO:0007669"/>
    <property type="project" value="UniProtKB-EC"/>
</dbReference>
<evidence type="ECO:0000256" key="10">
    <source>
        <dbReference type="ARBA" id="ARBA00049534"/>
    </source>
</evidence>
<comment type="function">
    <text evidence="11">IGPS catalyzes the conversion of PRFAR and glutamine to IGP, AICAR and glutamate. The glutaminase domain produces the ammonia necessary for the cyclase domain to produce IGP and AICAR from PRFAR. The ammonia is channeled to the active site of the cyclase domain.</text>
</comment>
<comment type="similarity">
    <text evidence="13">Belongs to the HisA/HisF family.</text>
</comment>
<keyword evidence="8" id="KW-0511">Multifunctional enzyme</keyword>
<dbReference type="InterPro" id="IPR001087">
    <property type="entry name" value="GDSL"/>
</dbReference>
<name>A0A218XLF7_PUNGR</name>
<dbReference type="InterPro" id="IPR006062">
    <property type="entry name" value="His_biosynth"/>
</dbReference>